<dbReference type="Proteomes" id="UP000824540">
    <property type="component" value="Unassembled WGS sequence"/>
</dbReference>
<comment type="subcellular location">
    <subcellularLocation>
        <location evidence="1">Secreted</location>
    </subcellularLocation>
</comment>
<keyword evidence="3" id="KW-0677">Repeat</keyword>
<dbReference type="SUPFAM" id="SSF48552">
    <property type="entry name" value="Serum albumin-like"/>
    <property type="match status" value="1"/>
</dbReference>
<dbReference type="PANTHER" id="PTHR16776:SF3">
    <property type="entry name" value="EXTRACELLULAR MATRIX PROTEIN 1"/>
    <property type="match status" value="1"/>
</dbReference>
<reference evidence="4" key="1">
    <citation type="thesis" date="2021" institute="BYU ScholarsArchive" country="Provo, UT, USA">
        <title>Applications of and Algorithms for Genome Assembly and Genomic Analyses with an Emphasis on Marine Teleosts.</title>
        <authorList>
            <person name="Pickett B.D."/>
        </authorList>
    </citation>
    <scope>NUCLEOTIDE SEQUENCE</scope>
    <source>
        <strain evidence="4">HI-2016</strain>
    </source>
</reference>
<dbReference type="GO" id="GO:0007165">
    <property type="term" value="P:signal transduction"/>
    <property type="evidence" value="ECO:0007669"/>
    <property type="project" value="InterPro"/>
</dbReference>
<dbReference type="Gene3D" id="1.10.246.10">
    <property type="match status" value="1"/>
</dbReference>
<protein>
    <recommendedName>
        <fullName evidence="6">Extracellular matrix protein 1</fullName>
    </recommendedName>
</protein>
<dbReference type="InterPro" id="IPR008605">
    <property type="entry name" value="ECM1"/>
</dbReference>
<name>A0A8T2P0Y7_9TELE</name>
<dbReference type="GO" id="GO:0005615">
    <property type="term" value="C:extracellular space"/>
    <property type="evidence" value="ECO:0007669"/>
    <property type="project" value="InterPro"/>
</dbReference>
<dbReference type="PANTHER" id="PTHR16776">
    <property type="entry name" value="EXTRACELLULAR MATRIX PROTEIN 1"/>
    <property type="match status" value="1"/>
</dbReference>
<evidence type="ECO:0000256" key="1">
    <source>
        <dbReference type="ARBA" id="ARBA00004613"/>
    </source>
</evidence>
<comment type="caution">
    <text evidence="4">The sequence shown here is derived from an EMBL/GenBank/DDBJ whole genome shotgun (WGS) entry which is preliminary data.</text>
</comment>
<evidence type="ECO:0000256" key="3">
    <source>
        <dbReference type="ARBA" id="ARBA00022737"/>
    </source>
</evidence>
<dbReference type="InterPro" id="IPR020858">
    <property type="entry name" value="Serum_albumin-like"/>
</dbReference>
<accession>A0A8T2P0Y7</accession>
<evidence type="ECO:0008006" key="6">
    <source>
        <dbReference type="Google" id="ProtNLM"/>
    </source>
</evidence>
<keyword evidence="2" id="KW-0964">Secreted</keyword>
<dbReference type="AlphaFoldDB" id="A0A8T2P0Y7"/>
<organism evidence="4 5">
    <name type="scientific">Albula glossodonta</name>
    <name type="common">roundjaw bonefish</name>
    <dbReference type="NCBI Taxonomy" id="121402"/>
    <lineage>
        <taxon>Eukaryota</taxon>
        <taxon>Metazoa</taxon>
        <taxon>Chordata</taxon>
        <taxon>Craniata</taxon>
        <taxon>Vertebrata</taxon>
        <taxon>Euteleostomi</taxon>
        <taxon>Actinopterygii</taxon>
        <taxon>Neopterygii</taxon>
        <taxon>Teleostei</taxon>
        <taxon>Albuliformes</taxon>
        <taxon>Albulidae</taxon>
        <taxon>Albula</taxon>
    </lineage>
</organism>
<dbReference type="Pfam" id="PF05782">
    <property type="entry name" value="ECM1"/>
    <property type="match status" value="1"/>
</dbReference>
<gene>
    <name evidence="4" type="ORF">JZ751_009917</name>
</gene>
<dbReference type="OrthoDB" id="9889855at2759"/>
<proteinExistence type="predicted"/>
<evidence type="ECO:0000256" key="2">
    <source>
        <dbReference type="ARBA" id="ARBA00022525"/>
    </source>
</evidence>
<evidence type="ECO:0000313" key="5">
    <source>
        <dbReference type="Proteomes" id="UP000824540"/>
    </source>
</evidence>
<sequence length="206" mass="22946">MVPVVLRNEPDMTQREVTFDLSEFFGGKAASQLDPDMTQREIDPSALWEPIGSRRDGPDMTQREMTLDLDGGFDDVAAGPPVLRPRSFSDLPFPPGRPSPSSLPAICNYGDMRPSVCCQRNGTQDQDFPLCCARQAWEKALNLFCEEEFSIKTRHYHCCKKQGAARWSCFENEAPNPSYKPTVTGVALLPSPPVPGFTMNRSACQR</sequence>
<dbReference type="EMBL" id="JAFBMS010000018">
    <property type="protein sequence ID" value="KAG9345370.1"/>
    <property type="molecule type" value="Genomic_DNA"/>
</dbReference>
<keyword evidence="5" id="KW-1185">Reference proteome</keyword>
<evidence type="ECO:0000313" key="4">
    <source>
        <dbReference type="EMBL" id="KAG9345370.1"/>
    </source>
</evidence>
<dbReference type="GO" id="GO:0030500">
    <property type="term" value="P:regulation of bone mineralization"/>
    <property type="evidence" value="ECO:0007669"/>
    <property type="project" value="TreeGrafter"/>
</dbReference>